<dbReference type="EMBL" id="JAROAS010000036">
    <property type="protein sequence ID" value="MED4129582.1"/>
    <property type="molecule type" value="Genomic_DNA"/>
</dbReference>
<evidence type="ECO:0000256" key="1">
    <source>
        <dbReference type="SAM" id="Phobius"/>
    </source>
</evidence>
<evidence type="ECO:0000313" key="2">
    <source>
        <dbReference type="EMBL" id="MED4129582.1"/>
    </source>
</evidence>
<comment type="caution">
    <text evidence="2">The sequence shown here is derived from an EMBL/GenBank/DDBJ whole genome shotgun (WGS) entry which is preliminary data.</text>
</comment>
<keyword evidence="1" id="KW-1133">Transmembrane helix</keyword>
<dbReference type="PANTHER" id="PTHR41260">
    <property type="entry name" value="PROTEIN ECSC"/>
    <property type="match status" value="1"/>
</dbReference>
<dbReference type="RefSeq" id="WP_052008003.1">
    <property type="nucleotide sequence ID" value="NZ_CP042163.1"/>
</dbReference>
<keyword evidence="1" id="KW-0812">Transmembrane</keyword>
<gene>
    <name evidence="2" type="ORF">P5F74_15715</name>
</gene>
<keyword evidence="1" id="KW-0472">Membrane</keyword>
<protein>
    <submittedName>
        <fullName evidence="2">EcsC family protein</fullName>
    </submittedName>
</protein>
<feature type="transmembrane region" description="Helical" evidence="1">
    <location>
        <begin position="96"/>
        <end position="118"/>
    </location>
</feature>
<dbReference type="Proteomes" id="UP001341820">
    <property type="component" value="Unassembled WGS sequence"/>
</dbReference>
<reference evidence="2 3" key="1">
    <citation type="submission" date="2023-03" db="EMBL/GenBank/DDBJ databases">
        <title>Bacillus Genome Sequencing.</title>
        <authorList>
            <person name="Dunlap C."/>
        </authorList>
    </citation>
    <scope>NUCLEOTIDE SEQUENCE [LARGE SCALE GENOMIC DNA]</scope>
    <source>
        <strain evidence="2 3">B-4107</strain>
    </source>
</reference>
<accession>A0ABU6NN13</accession>
<dbReference type="PANTHER" id="PTHR41260:SF1">
    <property type="entry name" value="PROTEIN ECSC"/>
    <property type="match status" value="1"/>
</dbReference>
<evidence type="ECO:0000313" key="3">
    <source>
        <dbReference type="Proteomes" id="UP001341820"/>
    </source>
</evidence>
<name>A0ABU6NN13_9BACI</name>
<proteinExistence type="predicted"/>
<keyword evidence="3" id="KW-1185">Reference proteome</keyword>
<sequence length="244" mass="28020">MNVKGVEEELAVWKRQQQRPESHLKKRIGHLQDAINLKMPKLYHAAATQCVKMTAEAIMYGIDMSNQLIVKEIRSFSLEEADQKAVDMFRRYRRMALAEGIGTGAGGFVAGAMDFPLFLSLKLKALFDVAHLYGFSTATLHDRFFILLLFQFSYGNRAHRLDVLKEVETYIQFGTINETNWKQLQLQYRDTIDIPKTLQLLPVVGAVFGGTANYYLFTKLEENTIQLCRMRWLAEFKRAALEKG</sequence>
<organism evidence="2 3">
    <name type="scientific">Shouchella miscanthi</name>
    <dbReference type="NCBI Taxonomy" id="2598861"/>
    <lineage>
        <taxon>Bacteria</taxon>
        <taxon>Bacillati</taxon>
        <taxon>Bacillota</taxon>
        <taxon>Bacilli</taxon>
        <taxon>Bacillales</taxon>
        <taxon>Bacillaceae</taxon>
        <taxon>Shouchella</taxon>
    </lineage>
</organism>
<dbReference type="InterPro" id="IPR024787">
    <property type="entry name" value="EcsC"/>
</dbReference>
<dbReference type="Pfam" id="PF12787">
    <property type="entry name" value="EcsC"/>
    <property type="match status" value="1"/>
</dbReference>